<comment type="caution">
    <text evidence="1">The sequence shown here is derived from an EMBL/GenBank/DDBJ whole genome shotgun (WGS) entry which is preliminary data.</text>
</comment>
<protein>
    <submittedName>
        <fullName evidence="1">Uncharacterized protein</fullName>
    </submittedName>
</protein>
<evidence type="ECO:0000313" key="1">
    <source>
        <dbReference type="EMBL" id="KAJ8124211.1"/>
    </source>
</evidence>
<evidence type="ECO:0000313" key="2">
    <source>
        <dbReference type="Proteomes" id="UP001153334"/>
    </source>
</evidence>
<dbReference type="Proteomes" id="UP001153334">
    <property type="component" value="Unassembled WGS sequence"/>
</dbReference>
<name>A0ACC2J9Y1_9PEZI</name>
<organism evidence="1 2">
    <name type="scientific">Nemania bipapillata</name>
    <dbReference type="NCBI Taxonomy" id="110536"/>
    <lineage>
        <taxon>Eukaryota</taxon>
        <taxon>Fungi</taxon>
        <taxon>Dikarya</taxon>
        <taxon>Ascomycota</taxon>
        <taxon>Pezizomycotina</taxon>
        <taxon>Sordariomycetes</taxon>
        <taxon>Xylariomycetidae</taxon>
        <taxon>Xylariales</taxon>
        <taxon>Xylariaceae</taxon>
        <taxon>Nemania</taxon>
    </lineage>
</organism>
<dbReference type="EMBL" id="JAPESX010000002">
    <property type="protein sequence ID" value="KAJ8124211.1"/>
    <property type="molecule type" value="Genomic_DNA"/>
</dbReference>
<reference evidence="1" key="1">
    <citation type="submission" date="2022-11" db="EMBL/GenBank/DDBJ databases">
        <title>Genome Sequence of Nemania bipapillata.</title>
        <authorList>
            <person name="Buettner E."/>
        </authorList>
    </citation>
    <scope>NUCLEOTIDE SEQUENCE</scope>
    <source>
        <strain evidence="1">CP14</strain>
    </source>
</reference>
<proteinExistence type="predicted"/>
<accession>A0ACC2J9Y1</accession>
<sequence length="224" mass="25615">MHLLRIGCVNADLLGFMVMEWCATQETTEISPVDLATIVTHESVPYWKYMRHRSSKVAVLQQATEERHIVEREKILDDIAHSAEYPWARLAHLDIPKFFSDMFESLLGAVWVDSGSLERCKEIVERIGILPYLRRILSDNVDIRHPKNKLGELAGKYDRRVKYETEVRIEAGVKDLFCRVLVGGKVIVEVDGGVNPEEVATKAAHQAYHLLLCRENESSNEMIE</sequence>
<gene>
    <name evidence="1" type="ORF">ONZ43_g5</name>
</gene>
<keyword evidence="2" id="KW-1185">Reference proteome</keyword>